<dbReference type="PROSITE" id="PS52016">
    <property type="entry name" value="TONB_DEPENDENT_REC_3"/>
    <property type="match status" value="1"/>
</dbReference>
<keyword evidence="17" id="KW-1185">Reference proteome</keyword>
<dbReference type="InterPro" id="IPR012910">
    <property type="entry name" value="Plug_dom"/>
</dbReference>
<dbReference type="InterPro" id="IPR039426">
    <property type="entry name" value="TonB-dep_rcpt-like"/>
</dbReference>
<dbReference type="Proteomes" id="UP000431922">
    <property type="component" value="Unassembled WGS sequence"/>
</dbReference>
<evidence type="ECO:0000256" key="5">
    <source>
        <dbReference type="ARBA" id="ARBA00022692"/>
    </source>
</evidence>
<evidence type="ECO:0000256" key="11">
    <source>
        <dbReference type="PROSITE-ProRule" id="PRU01360"/>
    </source>
</evidence>
<organism evidence="16 17">
    <name type="scientific">Allopontixanthobacter sediminis</name>
    <dbReference type="NCBI Taxonomy" id="1689985"/>
    <lineage>
        <taxon>Bacteria</taxon>
        <taxon>Pseudomonadati</taxon>
        <taxon>Pseudomonadota</taxon>
        <taxon>Alphaproteobacteria</taxon>
        <taxon>Sphingomonadales</taxon>
        <taxon>Erythrobacteraceae</taxon>
        <taxon>Allopontixanthobacter</taxon>
    </lineage>
</organism>
<evidence type="ECO:0000313" key="16">
    <source>
        <dbReference type="EMBL" id="MXP45346.1"/>
    </source>
</evidence>
<feature type="domain" description="TonB-dependent receptor plug" evidence="15">
    <location>
        <begin position="96"/>
        <end position="206"/>
    </location>
</feature>
<keyword evidence="16" id="KW-0675">Receptor</keyword>
<dbReference type="InterPro" id="IPR000531">
    <property type="entry name" value="Beta-barrel_TonB"/>
</dbReference>
<dbReference type="CDD" id="cd01347">
    <property type="entry name" value="ligand_gated_channel"/>
    <property type="match status" value="1"/>
</dbReference>
<dbReference type="AlphaFoldDB" id="A0A845B5B7"/>
<keyword evidence="4" id="KW-0410">Iron transport</keyword>
<keyword evidence="7" id="KW-0406">Ion transport</keyword>
<accession>A0A845B5B7</accession>
<proteinExistence type="inferred from homology"/>
<evidence type="ECO:0000256" key="9">
    <source>
        <dbReference type="ARBA" id="ARBA00023136"/>
    </source>
</evidence>
<dbReference type="Gene3D" id="2.40.170.20">
    <property type="entry name" value="TonB-dependent receptor, beta-barrel domain"/>
    <property type="match status" value="1"/>
</dbReference>
<name>A0A845B5B7_9SPHN</name>
<evidence type="ECO:0000256" key="7">
    <source>
        <dbReference type="ARBA" id="ARBA00023065"/>
    </source>
</evidence>
<evidence type="ECO:0000313" key="17">
    <source>
        <dbReference type="Proteomes" id="UP000431922"/>
    </source>
</evidence>
<keyword evidence="6" id="KW-0408">Iron</keyword>
<dbReference type="GO" id="GO:0006826">
    <property type="term" value="P:iron ion transport"/>
    <property type="evidence" value="ECO:0007669"/>
    <property type="project" value="UniProtKB-KW"/>
</dbReference>
<evidence type="ECO:0000256" key="4">
    <source>
        <dbReference type="ARBA" id="ARBA00022496"/>
    </source>
</evidence>
<dbReference type="PANTHER" id="PTHR32552">
    <property type="entry name" value="FERRICHROME IRON RECEPTOR-RELATED"/>
    <property type="match status" value="1"/>
</dbReference>
<keyword evidence="10 11" id="KW-0998">Cell outer membrane</keyword>
<evidence type="ECO:0000256" key="10">
    <source>
        <dbReference type="ARBA" id="ARBA00023237"/>
    </source>
</evidence>
<evidence type="ECO:0000256" key="8">
    <source>
        <dbReference type="ARBA" id="ARBA00023077"/>
    </source>
</evidence>
<feature type="region of interest" description="Disordered" evidence="13">
    <location>
        <begin position="1"/>
        <end position="34"/>
    </location>
</feature>
<evidence type="ECO:0000259" key="14">
    <source>
        <dbReference type="Pfam" id="PF00593"/>
    </source>
</evidence>
<evidence type="ECO:0000259" key="15">
    <source>
        <dbReference type="Pfam" id="PF07715"/>
    </source>
</evidence>
<protein>
    <submittedName>
        <fullName evidence="16">TonB-dependent receptor</fullName>
    </submittedName>
</protein>
<evidence type="ECO:0000256" key="3">
    <source>
        <dbReference type="ARBA" id="ARBA00022452"/>
    </source>
</evidence>
<dbReference type="InterPro" id="IPR036942">
    <property type="entry name" value="Beta-barrel_TonB_sf"/>
</dbReference>
<dbReference type="PANTHER" id="PTHR32552:SF81">
    <property type="entry name" value="TONB-DEPENDENT OUTER MEMBRANE RECEPTOR"/>
    <property type="match status" value="1"/>
</dbReference>
<evidence type="ECO:0000256" key="6">
    <source>
        <dbReference type="ARBA" id="ARBA00023004"/>
    </source>
</evidence>
<comment type="subcellular location">
    <subcellularLocation>
        <location evidence="1 11">Cell outer membrane</location>
        <topology evidence="1 11">Multi-pass membrane protein</topology>
    </subcellularLocation>
</comment>
<evidence type="ECO:0000256" key="2">
    <source>
        <dbReference type="ARBA" id="ARBA00022448"/>
    </source>
</evidence>
<keyword evidence="3 11" id="KW-1134">Transmembrane beta strand</keyword>
<keyword evidence="9 11" id="KW-0472">Membrane</keyword>
<reference evidence="16 17" key="1">
    <citation type="submission" date="2019-12" db="EMBL/GenBank/DDBJ databases">
        <title>Genomic-based taxomic classification of the family Erythrobacteraceae.</title>
        <authorList>
            <person name="Xu L."/>
        </authorList>
    </citation>
    <scope>NUCLEOTIDE SEQUENCE [LARGE SCALE GENOMIC DNA]</scope>
    <source>
        <strain evidence="16 17">KCTC 42453</strain>
    </source>
</reference>
<sequence>MSTASKFDMCHQVSKSRPPGAAGWQPPRPKMSGVGRGRADMINRYRTITLLASAATLPLGAQIAFAQDARPADDPVQVSGGLDVIVVTARKRTENLQDVSASVSALSQAELARRFDSDVRDFASASPNVIIDDTQQGPGGVAATTIRGIGVADVEKSVDPAVGVVLDEIYLGTSSGNLVKAIDIDRVEVLRGPQGTLFGRNAIGGVINLARSRPTDELTGKLRATYANYDTVEAEGLVSFPLTEWAAVKFTGAYRQSDGYIFNEFYNQDGQRSEFTALGVQLLLNPTPNLELSFSFDDQNTRQDPPQLHNLAKPSDLFCAVYGQCRVDLTTPQSGDRYVSVSNGPLNKNAFFDMNLGIARATYDLGSDLEVNYIYGRMETDEGITQDFDGTPLTLYDTDRPAVYHQDTHELRLSKGGNGPLTFVVGGYYWDSAYTIDLVSYIGFAIPGTILAIPQTVRQTTKSYAAFFEGDYKISDRLTLTLGGRYTHDKKTSGVNDYGFGPNDNLDNPEEADWSKFTPRASLSFDVTEDVMIYGLYSRGYRSGGFTGRPTTENTAKTPYEPETVDNFELGFKSEFADRRVRLNASAFLMKYKDKQEDVDVPAPTGTGRENRTINASSAELKGIEIDLTARPMDSLTFNANLGYLDAKYKEFIADTNNDGILDDNSGLALRRAPEWNWTLGATYEIAVGPGEFWVSGDVHYIGAHEISFLNNPSLRNDGQYLINGSLNYQINNTQISVFGRNLANEDGWTIGYDVQGLWSYGAARPPRTYGVVVTQKF</sequence>
<dbReference type="Pfam" id="PF00593">
    <property type="entry name" value="TonB_dep_Rec_b-barrel"/>
    <property type="match status" value="1"/>
</dbReference>
<keyword evidence="5 11" id="KW-0812">Transmembrane</keyword>
<evidence type="ECO:0000256" key="12">
    <source>
        <dbReference type="RuleBase" id="RU003357"/>
    </source>
</evidence>
<feature type="domain" description="TonB-dependent receptor-like beta-barrel" evidence="14">
    <location>
        <begin position="344"/>
        <end position="743"/>
    </location>
</feature>
<evidence type="ECO:0000256" key="1">
    <source>
        <dbReference type="ARBA" id="ARBA00004571"/>
    </source>
</evidence>
<comment type="similarity">
    <text evidence="11 12">Belongs to the TonB-dependent receptor family.</text>
</comment>
<gene>
    <name evidence="16" type="ORF">GRI65_12895</name>
</gene>
<keyword evidence="8 12" id="KW-0798">TonB box</keyword>
<keyword evidence="2 11" id="KW-0813">Transport</keyword>
<dbReference type="EMBL" id="WTYL01000003">
    <property type="protein sequence ID" value="MXP45346.1"/>
    <property type="molecule type" value="Genomic_DNA"/>
</dbReference>
<dbReference type="Pfam" id="PF07715">
    <property type="entry name" value="Plug"/>
    <property type="match status" value="1"/>
</dbReference>
<dbReference type="GO" id="GO:0009279">
    <property type="term" value="C:cell outer membrane"/>
    <property type="evidence" value="ECO:0007669"/>
    <property type="project" value="UniProtKB-SubCell"/>
</dbReference>
<dbReference type="SUPFAM" id="SSF56935">
    <property type="entry name" value="Porins"/>
    <property type="match status" value="1"/>
</dbReference>
<evidence type="ECO:0000256" key="13">
    <source>
        <dbReference type="SAM" id="MobiDB-lite"/>
    </source>
</evidence>
<comment type="caution">
    <text evidence="16">The sequence shown here is derived from an EMBL/GenBank/DDBJ whole genome shotgun (WGS) entry which is preliminary data.</text>
</comment>